<feature type="transmembrane region" description="Helical" evidence="1">
    <location>
        <begin position="39"/>
        <end position="65"/>
    </location>
</feature>
<dbReference type="Proteomes" id="UP001596549">
    <property type="component" value="Unassembled WGS sequence"/>
</dbReference>
<evidence type="ECO:0000259" key="2">
    <source>
        <dbReference type="Pfam" id="PF13038"/>
    </source>
</evidence>
<keyword evidence="1" id="KW-0812">Transmembrane</keyword>
<evidence type="ECO:0000313" key="3">
    <source>
        <dbReference type="EMBL" id="MFC7371792.1"/>
    </source>
</evidence>
<feature type="transmembrane region" description="Helical" evidence="1">
    <location>
        <begin position="104"/>
        <end position="121"/>
    </location>
</feature>
<comment type="caution">
    <text evidence="3">The sequence shown here is derived from an EMBL/GenBank/DDBJ whole genome shotgun (WGS) entry which is preliminary data.</text>
</comment>
<reference evidence="4" key="1">
    <citation type="journal article" date="2019" name="Int. J. Syst. Evol. Microbiol.">
        <title>The Global Catalogue of Microorganisms (GCM) 10K type strain sequencing project: providing services to taxonomists for standard genome sequencing and annotation.</title>
        <authorList>
            <consortium name="The Broad Institute Genomics Platform"/>
            <consortium name="The Broad Institute Genome Sequencing Center for Infectious Disease"/>
            <person name="Wu L."/>
            <person name="Ma J."/>
        </authorList>
    </citation>
    <scope>NUCLEOTIDE SEQUENCE [LARGE SCALE GENOMIC DNA]</scope>
    <source>
        <strain evidence="4">NBRC 106396</strain>
    </source>
</reference>
<dbReference type="EMBL" id="JBHTCP010000014">
    <property type="protein sequence ID" value="MFC7371792.1"/>
    <property type="molecule type" value="Genomic_DNA"/>
</dbReference>
<feature type="transmembrane region" description="Helical" evidence="1">
    <location>
        <begin position="9"/>
        <end position="27"/>
    </location>
</feature>
<proteinExistence type="predicted"/>
<sequence>MSNIASRSLLIASILALGSFLFSFFFYQEISLLHYINTLFMASLFAAMAGLVLYILKGGLFDLFVYSFKKMVRLLTRNPKFHEMTIESAFSLSENVNTAYMKPLLYSGIGIAILTTMVAFLL</sequence>
<keyword evidence="4" id="KW-1185">Reference proteome</keyword>
<dbReference type="Pfam" id="PF13038">
    <property type="entry name" value="DUF3899"/>
    <property type="match status" value="1"/>
</dbReference>
<organism evidence="3 4">
    <name type="scientific">Fictibacillus iocasae</name>
    <dbReference type="NCBI Taxonomy" id="2715437"/>
    <lineage>
        <taxon>Bacteria</taxon>
        <taxon>Bacillati</taxon>
        <taxon>Bacillota</taxon>
        <taxon>Bacilli</taxon>
        <taxon>Bacillales</taxon>
        <taxon>Fictibacillaceae</taxon>
        <taxon>Fictibacillus</taxon>
    </lineage>
</organism>
<name>A0ABW2NMD2_9BACL</name>
<protein>
    <submittedName>
        <fullName evidence="3">DUF3899 domain-containing protein</fullName>
    </submittedName>
</protein>
<dbReference type="InterPro" id="IPR025007">
    <property type="entry name" value="DUF3899"/>
</dbReference>
<evidence type="ECO:0000313" key="4">
    <source>
        <dbReference type="Proteomes" id="UP001596549"/>
    </source>
</evidence>
<keyword evidence="1" id="KW-0472">Membrane</keyword>
<keyword evidence="1" id="KW-1133">Transmembrane helix</keyword>
<dbReference type="RefSeq" id="WP_379748719.1">
    <property type="nucleotide sequence ID" value="NZ_JBHTCP010000014.1"/>
</dbReference>
<gene>
    <name evidence="3" type="ORF">ACFQPF_08890</name>
</gene>
<accession>A0ABW2NMD2</accession>
<evidence type="ECO:0000256" key="1">
    <source>
        <dbReference type="SAM" id="Phobius"/>
    </source>
</evidence>
<feature type="domain" description="DUF3899" evidence="2">
    <location>
        <begin position="36"/>
        <end position="118"/>
    </location>
</feature>